<dbReference type="EMBL" id="BAAAWD010000015">
    <property type="protein sequence ID" value="GAA3026068.1"/>
    <property type="molecule type" value="Genomic_DNA"/>
</dbReference>
<sequence length="128" mass="13129">MGVPGSGDTDVPRTGDVPASETGDTGVPGTGDMPAPGTGDTGVPGTGDVPIAETGDTGVPEPGDVPFDERVGDFYSPGVPLSRVRPRPRATAVPADLLLRILEPPAVKVRHIPLVDLLRKPYRELGGD</sequence>
<organism evidence="2 3">
    <name type="scientific">Streptosporangium longisporum</name>
    <dbReference type="NCBI Taxonomy" id="46187"/>
    <lineage>
        <taxon>Bacteria</taxon>
        <taxon>Bacillati</taxon>
        <taxon>Actinomycetota</taxon>
        <taxon>Actinomycetes</taxon>
        <taxon>Streptosporangiales</taxon>
        <taxon>Streptosporangiaceae</taxon>
        <taxon>Streptosporangium</taxon>
    </lineage>
</organism>
<proteinExistence type="predicted"/>
<gene>
    <name evidence="2" type="ORF">GCM10017559_59880</name>
</gene>
<feature type="region of interest" description="Disordered" evidence="1">
    <location>
        <begin position="1"/>
        <end position="88"/>
    </location>
</feature>
<protein>
    <submittedName>
        <fullName evidence="2">Uncharacterized protein</fullName>
    </submittedName>
</protein>
<comment type="caution">
    <text evidence="2">The sequence shown here is derived from an EMBL/GenBank/DDBJ whole genome shotgun (WGS) entry which is preliminary data.</text>
</comment>
<dbReference type="Proteomes" id="UP001499930">
    <property type="component" value="Unassembled WGS sequence"/>
</dbReference>
<name>A0ABN3YES5_9ACTN</name>
<keyword evidence="3" id="KW-1185">Reference proteome</keyword>
<reference evidence="3" key="1">
    <citation type="journal article" date="2019" name="Int. J. Syst. Evol. Microbiol.">
        <title>The Global Catalogue of Microorganisms (GCM) 10K type strain sequencing project: providing services to taxonomists for standard genome sequencing and annotation.</title>
        <authorList>
            <consortium name="The Broad Institute Genomics Platform"/>
            <consortium name="The Broad Institute Genome Sequencing Center for Infectious Disease"/>
            <person name="Wu L."/>
            <person name="Ma J."/>
        </authorList>
    </citation>
    <scope>NUCLEOTIDE SEQUENCE [LARGE SCALE GENOMIC DNA]</scope>
    <source>
        <strain evidence="3">JCM 3106</strain>
    </source>
</reference>
<accession>A0ABN3YES5</accession>
<evidence type="ECO:0000256" key="1">
    <source>
        <dbReference type="SAM" id="MobiDB-lite"/>
    </source>
</evidence>
<evidence type="ECO:0000313" key="3">
    <source>
        <dbReference type="Proteomes" id="UP001499930"/>
    </source>
</evidence>
<evidence type="ECO:0000313" key="2">
    <source>
        <dbReference type="EMBL" id="GAA3026068.1"/>
    </source>
</evidence>